<dbReference type="OrthoDB" id="5877566at2759"/>
<proteinExistence type="predicted"/>
<gene>
    <name evidence="3" type="ORF">CBOVIS_LOCUS8930</name>
</gene>
<protein>
    <submittedName>
        <fullName evidence="3">Uncharacterized protein</fullName>
    </submittedName>
</protein>
<keyword evidence="2" id="KW-0472">Membrane</keyword>
<feature type="region of interest" description="Disordered" evidence="1">
    <location>
        <begin position="173"/>
        <end position="201"/>
    </location>
</feature>
<feature type="transmembrane region" description="Helical" evidence="2">
    <location>
        <begin position="12"/>
        <end position="38"/>
    </location>
</feature>
<feature type="compositionally biased region" description="Basic residues" evidence="1">
    <location>
        <begin position="176"/>
        <end position="186"/>
    </location>
</feature>
<sequence>MRERSDETFHNLSVLVMTGLAAILSVITVYLVVVFILTKLPNPFRFRRFPGFDTFCPHAVVPNVSRYKVQKLDKNEMRTTICPGMTFEEAAMLADPKIRERHLAYMANMNQQAVEDAQSSKFAKKGKILIPKNINNEHLKPSAPTSNRSLQMVFYDPNQNEQFEIGSSVDDLVSTKTKKSKRKKVKNEKELDKTKTSSTKT</sequence>
<keyword evidence="2" id="KW-0812">Transmembrane</keyword>
<name>A0A8S1F5F3_9PELO</name>
<dbReference type="EMBL" id="CADEPM010000005">
    <property type="protein sequence ID" value="CAB3406931.1"/>
    <property type="molecule type" value="Genomic_DNA"/>
</dbReference>
<evidence type="ECO:0000256" key="2">
    <source>
        <dbReference type="SAM" id="Phobius"/>
    </source>
</evidence>
<organism evidence="3 4">
    <name type="scientific">Caenorhabditis bovis</name>
    <dbReference type="NCBI Taxonomy" id="2654633"/>
    <lineage>
        <taxon>Eukaryota</taxon>
        <taxon>Metazoa</taxon>
        <taxon>Ecdysozoa</taxon>
        <taxon>Nematoda</taxon>
        <taxon>Chromadorea</taxon>
        <taxon>Rhabditida</taxon>
        <taxon>Rhabditina</taxon>
        <taxon>Rhabditomorpha</taxon>
        <taxon>Rhabditoidea</taxon>
        <taxon>Rhabditidae</taxon>
        <taxon>Peloderinae</taxon>
        <taxon>Caenorhabditis</taxon>
    </lineage>
</organism>
<evidence type="ECO:0000313" key="3">
    <source>
        <dbReference type="EMBL" id="CAB3406931.1"/>
    </source>
</evidence>
<dbReference type="Proteomes" id="UP000494206">
    <property type="component" value="Unassembled WGS sequence"/>
</dbReference>
<evidence type="ECO:0000313" key="4">
    <source>
        <dbReference type="Proteomes" id="UP000494206"/>
    </source>
</evidence>
<dbReference type="AlphaFoldDB" id="A0A8S1F5F3"/>
<evidence type="ECO:0000256" key="1">
    <source>
        <dbReference type="SAM" id="MobiDB-lite"/>
    </source>
</evidence>
<keyword evidence="4" id="KW-1185">Reference proteome</keyword>
<keyword evidence="2" id="KW-1133">Transmembrane helix</keyword>
<accession>A0A8S1F5F3</accession>
<comment type="caution">
    <text evidence="3">The sequence shown here is derived from an EMBL/GenBank/DDBJ whole genome shotgun (WGS) entry which is preliminary data.</text>
</comment>
<reference evidence="3 4" key="1">
    <citation type="submission" date="2020-04" db="EMBL/GenBank/DDBJ databases">
        <authorList>
            <person name="Laetsch R D."/>
            <person name="Stevens L."/>
            <person name="Kumar S."/>
            <person name="Blaxter L. M."/>
        </authorList>
    </citation>
    <scope>NUCLEOTIDE SEQUENCE [LARGE SCALE GENOMIC DNA]</scope>
</reference>